<reference evidence="5" key="1">
    <citation type="journal article" date="2017" name="Nat. Commun.">
        <title>The asparagus genome sheds light on the origin and evolution of a young Y chromosome.</title>
        <authorList>
            <person name="Harkess A."/>
            <person name="Zhou J."/>
            <person name="Xu C."/>
            <person name="Bowers J.E."/>
            <person name="Van der Hulst R."/>
            <person name="Ayyampalayam S."/>
            <person name="Mercati F."/>
            <person name="Riccardi P."/>
            <person name="McKain M.R."/>
            <person name="Kakrana A."/>
            <person name="Tang H."/>
            <person name="Ray J."/>
            <person name="Groenendijk J."/>
            <person name="Arikit S."/>
            <person name="Mathioni S.M."/>
            <person name="Nakano M."/>
            <person name="Shan H."/>
            <person name="Telgmann-Rauber A."/>
            <person name="Kanno A."/>
            <person name="Yue Z."/>
            <person name="Chen H."/>
            <person name="Li W."/>
            <person name="Chen Y."/>
            <person name="Xu X."/>
            <person name="Zhang Y."/>
            <person name="Luo S."/>
            <person name="Chen H."/>
            <person name="Gao J."/>
            <person name="Mao Z."/>
            <person name="Pires J.C."/>
            <person name="Luo M."/>
            <person name="Kudrna D."/>
            <person name="Wing R.A."/>
            <person name="Meyers B.C."/>
            <person name="Yi K."/>
            <person name="Kong H."/>
            <person name="Lavrijsen P."/>
            <person name="Sunseri F."/>
            <person name="Falavigna A."/>
            <person name="Ye Y."/>
            <person name="Leebens-Mack J.H."/>
            <person name="Chen G."/>
        </authorList>
    </citation>
    <scope>NUCLEOTIDE SEQUENCE [LARGE SCALE GENOMIC DNA]</scope>
    <source>
        <strain evidence="5">cv. DH0086</strain>
    </source>
</reference>
<dbReference type="OrthoDB" id="666831at2759"/>
<dbReference type="GO" id="GO:0050660">
    <property type="term" value="F:flavin adenine dinucleotide binding"/>
    <property type="evidence" value="ECO:0007669"/>
    <property type="project" value="InterPro"/>
</dbReference>
<dbReference type="EMBL" id="CM007386">
    <property type="protein sequence ID" value="ONK65748.1"/>
    <property type="molecule type" value="Genomic_DNA"/>
</dbReference>
<evidence type="ECO:0000313" key="5">
    <source>
        <dbReference type="Proteomes" id="UP000243459"/>
    </source>
</evidence>
<dbReference type="OMA" id="KEECSEM"/>
<dbReference type="Proteomes" id="UP000243459">
    <property type="component" value="Chromosome 6"/>
</dbReference>
<dbReference type="Gene3D" id="3.30.465.10">
    <property type="match status" value="1"/>
</dbReference>
<keyword evidence="5" id="KW-1185">Reference proteome</keyword>
<dbReference type="GO" id="GO:0016491">
    <property type="term" value="F:oxidoreductase activity"/>
    <property type="evidence" value="ECO:0007669"/>
    <property type="project" value="InterPro"/>
</dbReference>
<sequence length="310" mass="35478">MGEELFWAIRGGGAASFGVVTAFKIKLVDVPPVVTAFNVFRNLRQNATELVARWQEIAHKFDDNLFIRLVIQRTTDNGQPSIQVLFNSLFLGDKNQLLSVVATAFPELGLAASDCTEMNWLQQVLFFNSMPLNNPQALLTRTRSSNNSFKAKSDFVTTPINARNLEKIWKFIMAPQDQPLVLILEPFGGRMDQIPPSATPFPYRRGFLYNIQYDMNWADSSETQKHLQWMKDLYSFMTPFVTKNPRGAYYNYKDLDLGRNEDGEEASYEKARVWGEKYFGGNFKRLAIVKGKVDPQNFFRNEQSIPPLFA</sequence>
<dbReference type="InterPro" id="IPR012951">
    <property type="entry name" value="BBE"/>
</dbReference>
<evidence type="ECO:0000313" key="4">
    <source>
        <dbReference type="EMBL" id="ONK65748.1"/>
    </source>
</evidence>
<dbReference type="InterPro" id="IPR016169">
    <property type="entry name" value="FAD-bd_PCMH_sub2"/>
</dbReference>
<keyword evidence="1" id="KW-0285">Flavoprotein</keyword>
<name>A0A5P1EIG7_ASPOF</name>
<evidence type="ECO:0000256" key="2">
    <source>
        <dbReference type="ARBA" id="ARBA00022827"/>
    </source>
</evidence>
<gene>
    <name evidence="4" type="ORF">A4U43_C06F520</name>
</gene>
<feature type="domain" description="Berberine/berberine-like" evidence="3">
    <location>
        <begin position="248"/>
        <end position="306"/>
    </location>
</feature>
<evidence type="ECO:0000259" key="3">
    <source>
        <dbReference type="Pfam" id="PF08031"/>
    </source>
</evidence>
<evidence type="ECO:0000256" key="1">
    <source>
        <dbReference type="ARBA" id="ARBA00022630"/>
    </source>
</evidence>
<proteinExistence type="predicted"/>
<dbReference type="Gramene" id="ONK65748">
    <property type="protein sequence ID" value="ONK65748"/>
    <property type="gene ID" value="A4U43_C06F520"/>
</dbReference>
<keyword evidence="2" id="KW-0274">FAD</keyword>
<protein>
    <recommendedName>
        <fullName evidence="3">Berberine/berberine-like domain-containing protein</fullName>
    </recommendedName>
</protein>
<dbReference type="Pfam" id="PF08031">
    <property type="entry name" value="BBE"/>
    <property type="match status" value="1"/>
</dbReference>
<dbReference type="PANTHER" id="PTHR32448">
    <property type="entry name" value="OS08G0158400 PROTEIN"/>
    <property type="match status" value="1"/>
</dbReference>
<dbReference type="AlphaFoldDB" id="A0A5P1EIG7"/>
<organism evidence="4 5">
    <name type="scientific">Asparagus officinalis</name>
    <name type="common">Garden asparagus</name>
    <dbReference type="NCBI Taxonomy" id="4686"/>
    <lineage>
        <taxon>Eukaryota</taxon>
        <taxon>Viridiplantae</taxon>
        <taxon>Streptophyta</taxon>
        <taxon>Embryophyta</taxon>
        <taxon>Tracheophyta</taxon>
        <taxon>Spermatophyta</taxon>
        <taxon>Magnoliopsida</taxon>
        <taxon>Liliopsida</taxon>
        <taxon>Asparagales</taxon>
        <taxon>Asparagaceae</taxon>
        <taxon>Asparagoideae</taxon>
        <taxon>Asparagus</taxon>
    </lineage>
</organism>
<dbReference type="Gene3D" id="3.40.462.20">
    <property type="match status" value="1"/>
</dbReference>
<accession>A0A5P1EIG7</accession>